<evidence type="ECO:0000313" key="1">
    <source>
        <dbReference type="EMBL" id="MEQ2561713.1"/>
    </source>
</evidence>
<gene>
    <name evidence="1" type="ORF">WMO41_00730</name>
</gene>
<dbReference type="CDD" id="cd09911">
    <property type="entry name" value="Lin0431_like"/>
    <property type="match status" value="1"/>
</dbReference>
<accession>A0ABV1HIC5</accession>
<comment type="caution">
    <text evidence="1">The sequence shown here is derived from an EMBL/GenBank/DDBJ whole genome shotgun (WGS) entry which is preliminary data.</text>
</comment>
<evidence type="ECO:0000313" key="2">
    <source>
        <dbReference type="Proteomes" id="UP001437460"/>
    </source>
</evidence>
<dbReference type="InterPro" id="IPR038690">
    <property type="entry name" value="NusG_2_sf"/>
</dbReference>
<dbReference type="Pfam" id="PF07009">
    <property type="entry name" value="NusG_II"/>
    <property type="match status" value="1"/>
</dbReference>
<dbReference type="Gene3D" id="2.60.320.10">
    <property type="entry name" value="N-utilization substance G protein NusG, insert domain"/>
    <property type="match status" value="1"/>
</dbReference>
<sequence length="116" mass="12413">MTKKKRELVLILVLLLAAAAGFLVNQAMHKKPAAQVEITVDGKLVRTLDLNQDADLIIDGVNGGTNHLIIQDGTAWISEASCPDKVCVHQGKVSLNGELIVCLPNRVIAKIVAPEP</sequence>
<dbReference type="EMBL" id="JBBMFJ010000001">
    <property type="protein sequence ID" value="MEQ2561713.1"/>
    <property type="molecule type" value="Genomic_DNA"/>
</dbReference>
<name>A0ABV1HIC5_9FIRM</name>
<protein>
    <submittedName>
        <fullName evidence="1">NusG domain II-containing protein</fullName>
    </submittedName>
</protein>
<dbReference type="RefSeq" id="WP_177291350.1">
    <property type="nucleotide sequence ID" value="NZ_JBBMFJ010000001.1"/>
</dbReference>
<reference evidence="1 2" key="1">
    <citation type="submission" date="2024-03" db="EMBL/GenBank/DDBJ databases">
        <title>Human intestinal bacterial collection.</title>
        <authorList>
            <person name="Pauvert C."/>
            <person name="Hitch T.C.A."/>
            <person name="Clavel T."/>
        </authorList>
    </citation>
    <scope>NUCLEOTIDE SEQUENCE [LARGE SCALE GENOMIC DNA]</scope>
    <source>
        <strain evidence="1 2">CLA-AP-H27</strain>
    </source>
</reference>
<organism evidence="1 2">
    <name type="scientific">Ventrimonas faecis</name>
    <dbReference type="NCBI Taxonomy" id="3133170"/>
    <lineage>
        <taxon>Bacteria</taxon>
        <taxon>Bacillati</taxon>
        <taxon>Bacillota</taxon>
        <taxon>Clostridia</taxon>
        <taxon>Lachnospirales</taxon>
        <taxon>Lachnospiraceae</taxon>
        <taxon>Ventrimonas</taxon>
    </lineage>
</organism>
<dbReference type="Proteomes" id="UP001437460">
    <property type="component" value="Unassembled WGS sequence"/>
</dbReference>
<keyword evidence="2" id="KW-1185">Reference proteome</keyword>
<proteinExistence type="predicted"/>